<feature type="domain" description="Helicase ATP-binding" evidence="16">
    <location>
        <begin position="190"/>
        <end position="358"/>
    </location>
</feature>
<feature type="region of interest" description="Disordered" evidence="15">
    <location>
        <begin position="878"/>
        <end position="1122"/>
    </location>
</feature>
<dbReference type="InterPro" id="IPR014001">
    <property type="entry name" value="Helicase_ATP-bd"/>
</dbReference>
<feature type="compositionally biased region" description="Polar residues" evidence="15">
    <location>
        <begin position="85"/>
        <end position="100"/>
    </location>
</feature>
<dbReference type="InterPro" id="IPR006935">
    <property type="entry name" value="Helicase/UvrB_N"/>
</dbReference>
<dbReference type="EMBL" id="MU839005">
    <property type="protein sequence ID" value="KAK1768389.1"/>
    <property type="molecule type" value="Genomic_DNA"/>
</dbReference>
<dbReference type="CDD" id="cd18033">
    <property type="entry name" value="DEXDc_FANCM"/>
    <property type="match status" value="1"/>
</dbReference>
<evidence type="ECO:0000256" key="14">
    <source>
        <dbReference type="RuleBase" id="RU367027"/>
    </source>
</evidence>
<evidence type="ECO:0000256" key="7">
    <source>
        <dbReference type="ARBA" id="ARBA00022801"/>
    </source>
</evidence>
<accession>A0AAJ0FMZ2</accession>
<dbReference type="FunFam" id="3.40.50.300:FF:000861">
    <property type="entry name" value="Fanconi anemia, complementation group M"/>
    <property type="match status" value="1"/>
</dbReference>
<dbReference type="CDD" id="cd12091">
    <property type="entry name" value="FANCM_ID"/>
    <property type="match status" value="1"/>
</dbReference>
<evidence type="ECO:0000256" key="9">
    <source>
        <dbReference type="ARBA" id="ARBA00022840"/>
    </source>
</evidence>
<dbReference type="GO" id="GO:0043138">
    <property type="term" value="F:3'-5' DNA helicase activity"/>
    <property type="evidence" value="ECO:0007669"/>
    <property type="project" value="InterPro"/>
</dbReference>
<proteinExistence type="inferred from homology"/>
<feature type="compositionally biased region" description="Basic and acidic residues" evidence="15">
    <location>
        <begin position="1004"/>
        <end position="1021"/>
    </location>
</feature>
<dbReference type="PANTHER" id="PTHR14025:SF20">
    <property type="entry name" value="FANCONI ANEMIA GROUP M PROTEIN"/>
    <property type="match status" value="1"/>
</dbReference>
<dbReference type="PROSITE" id="PS51194">
    <property type="entry name" value="HELICASE_CTER"/>
    <property type="match status" value="1"/>
</dbReference>
<dbReference type="SMART" id="SM00490">
    <property type="entry name" value="HELICc"/>
    <property type="match status" value="1"/>
</dbReference>
<keyword evidence="11" id="KW-0234">DNA repair</keyword>
<dbReference type="Gene3D" id="1.20.1320.20">
    <property type="entry name" value="hef helicase domain"/>
    <property type="match status" value="1"/>
</dbReference>
<evidence type="ECO:0000259" key="17">
    <source>
        <dbReference type="PROSITE" id="PS51194"/>
    </source>
</evidence>
<comment type="caution">
    <text evidence="18">The sequence shown here is derived from an EMBL/GenBank/DDBJ whole genome shotgun (WGS) entry which is preliminary data.</text>
</comment>
<keyword evidence="5" id="KW-0547">Nucleotide-binding</keyword>
<evidence type="ECO:0000256" key="1">
    <source>
        <dbReference type="ARBA" id="ARBA00003813"/>
    </source>
</evidence>
<comment type="subcellular location">
    <subcellularLocation>
        <location evidence="2 14">Nucleus</location>
    </subcellularLocation>
</comment>
<dbReference type="InterPro" id="IPR044749">
    <property type="entry name" value="FANCM_DEXDc"/>
</dbReference>
<evidence type="ECO:0000256" key="15">
    <source>
        <dbReference type="SAM" id="MobiDB-lite"/>
    </source>
</evidence>
<dbReference type="GO" id="GO:0000400">
    <property type="term" value="F:four-way junction DNA binding"/>
    <property type="evidence" value="ECO:0007669"/>
    <property type="project" value="TreeGrafter"/>
</dbReference>
<organism evidence="18 19">
    <name type="scientific">Phialemonium atrogriseum</name>
    <dbReference type="NCBI Taxonomy" id="1093897"/>
    <lineage>
        <taxon>Eukaryota</taxon>
        <taxon>Fungi</taxon>
        <taxon>Dikarya</taxon>
        <taxon>Ascomycota</taxon>
        <taxon>Pezizomycotina</taxon>
        <taxon>Sordariomycetes</taxon>
        <taxon>Sordariomycetidae</taxon>
        <taxon>Cephalothecales</taxon>
        <taxon>Cephalothecaceae</taxon>
        <taxon>Phialemonium</taxon>
    </lineage>
</organism>
<dbReference type="FunFam" id="3.40.50.300:FF:001992">
    <property type="entry name" value="ATP-dependent RNA helicase, putative"/>
    <property type="match status" value="1"/>
</dbReference>
<keyword evidence="19" id="KW-1185">Reference proteome</keyword>
<evidence type="ECO:0000256" key="10">
    <source>
        <dbReference type="ARBA" id="ARBA00023125"/>
    </source>
</evidence>
<keyword evidence="8" id="KW-0347">Helicase</keyword>
<dbReference type="Pfam" id="PF04851">
    <property type="entry name" value="ResIII"/>
    <property type="match status" value="1"/>
</dbReference>
<keyword evidence="10" id="KW-0238">DNA-binding</keyword>
<dbReference type="SMART" id="SM00487">
    <property type="entry name" value="DEXDc"/>
    <property type="match status" value="1"/>
</dbReference>
<dbReference type="GO" id="GO:0005634">
    <property type="term" value="C:nucleus"/>
    <property type="evidence" value="ECO:0007669"/>
    <property type="project" value="UniProtKB-SubCell"/>
</dbReference>
<feature type="region of interest" description="Disordered" evidence="15">
    <location>
        <begin position="58"/>
        <end position="100"/>
    </location>
</feature>
<evidence type="ECO:0000256" key="5">
    <source>
        <dbReference type="ARBA" id="ARBA00022741"/>
    </source>
</evidence>
<keyword evidence="12" id="KW-0539">Nucleus</keyword>
<dbReference type="GO" id="GO:0005524">
    <property type="term" value="F:ATP binding"/>
    <property type="evidence" value="ECO:0007669"/>
    <property type="project" value="UniProtKB-UniRule"/>
</dbReference>
<comment type="similarity">
    <text evidence="3 14">Belongs to the DEAD box helicase family. DEAH subfamily. FANCM sub-subfamily.</text>
</comment>
<evidence type="ECO:0000256" key="3">
    <source>
        <dbReference type="ARBA" id="ARBA00009889"/>
    </source>
</evidence>
<comment type="function">
    <text evidence="1 14">ATP-dependent DNA helicase involved in DNA damage repair by homologous recombination and in genome maintenance. Capable of unwinding D-loops. Plays a role in limiting crossover recombinants during mitotic DNA double-strand break (DSB) repair. Component of a FANCM-MHF complex which promotes gene conversion at blocked replication forks, probably by reversal of the stalled fork.</text>
</comment>
<protein>
    <recommendedName>
        <fullName evidence="14">ATP-dependent DNA helicase</fullName>
        <ecNumber evidence="14">3.6.4.12</ecNumber>
    </recommendedName>
</protein>
<feature type="compositionally biased region" description="Basic residues" evidence="15">
    <location>
        <begin position="991"/>
        <end position="1003"/>
    </location>
</feature>
<evidence type="ECO:0000313" key="19">
    <source>
        <dbReference type="Proteomes" id="UP001244011"/>
    </source>
</evidence>
<dbReference type="EC" id="3.6.4.12" evidence="14"/>
<evidence type="ECO:0000256" key="2">
    <source>
        <dbReference type="ARBA" id="ARBA00004123"/>
    </source>
</evidence>
<dbReference type="GO" id="GO:0036297">
    <property type="term" value="P:interstrand cross-link repair"/>
    <property type="evidence" value="ECO:0007669"/>
    <property type="project" value="TreeGrafter"/>
</dbReference>
<evidence type="ECO:0000256" key="8">
    <source>
        <dbReference type="ARBA" id="ARBA00022806"/>
    </source>
</evidence>
<dbReference type="InterPro" id="IPR039686">
    <property type="entry name" value="FANCM/Mph1-like_ID"/>
</dbReference>
<dbReference type="AlphaFoldDB" id="A0AAJ0FMZ2"/>
<keyword evidence="9" id="KW-0067">ATP-binding</keyword>
<keyword evidence="6" id="KW-0227">DNA damage</keyword>
<dbReference type="RefSeq" id="XP_060284602.1">
    <property type="nucleotide sequence ID" value="XM_060424018.1"/>
</dbReference>
<dbReference type="GeneID" id="85307205"/>
<dbReference type="CDD" id="cd18801">
    <property type="entry name" value="SF2_C_FANCM_Hef"/>
    <property type="match status" value="1"/>
</dbReference>
<evidence type="ECO:0000256" key="11">
    <source>
        <dbReference type="ARBA" id="ARBA00023204"/>
    </source>
</evidence>
<sequence>MEDDYDDIPDEDLMLAFCQVAEKGPSAVSIPPVSNNAALRHDRETDLSDLRRSYLPAKSLSNRSSGPASIPPKIGLGNSLKDGPSNAQTDTAVTSSIRPSASVNQIRPTVSAALPLQRPVIQSQGLRQTTLWGQTLREEDQLQSQPTNSRPYRADLPLEVPTHHALNTDALKTWVYPTNLGPIREYQFSIIKNGLFNNTLVALPTGLGKTFIAATIMLNYFRWTKSAKIIFVAPTKPLVAQQVDACLNVAGIPRSQATRLDGDVAPVVREGEWERKRLFFMTPQTLMNDLSKGYADPKSIVLLVVDEAHRSTGEYAYVKVVEFLRRFSKSFRVLALTATPGSTVQAVQGVVDNLGISHVEIRTEESLDIRQYVHSRNIDTVVLDPSDEVMRIRELFSKALKPLVDKLSSQNIYWGRDPMSLTTYGLLKARTEWMSGPGQGVPQGTKFMMFSVFSILQSLAHSIKLLNFHGIIPFYNSLVDFRSGTEEKGENGSKYKRQVTNDPGFQEMMDMIEKWKRLDGFVGHPKISYLCDTLLNHFMDSGEGSSTRAIVFSEYRDSAEEIVRVLNTHRPLVKATVFVGQADSKRTEGMKQKQQIETIEKFKAGAFNVLVATSIGEEGLDIGQVDLIVCYDASASPIRMLQRMGRTGRKRAGNIVLLLMRGKEEDQFAKAKDNYEHIQKLICDGSHFELRHDLSARIVPRDIRPEVNKCHVEIPLENSQNKDLLDPKKTAAALRKKPAKKKFNMPDGVETGFMKASVLGRPTGHSAKVQPNRPLETDFLAEKPSLSSVLLNDKQTDQLNRLYRDLPFQQSNLEEITGPNLGAYPVAQRTLRTTVKLKHGEYTKRCVKLLAGLCRANNSTKSYRDHGRDNWNKLPVIPFANDTDDDSQGNLSFGSTRKRQRPHALSDDAASDLQGPNKRRGPAPAKRVTTQPRRREPVFLDDEEDEEEAEEGVDGDGDEADEADEDGGTPPAPARGGSRGRPRPKPSAGAKCKKRPRARNRLKRTGDHIEDLGDDCERTSDIQETDGSDSGGDLVDFIVGDDEVTSSMMRSHVSTSPTTCSPPPMPLSRSMGAKPHGSDGASFEKAKPSFEMISLTQTQDSDEDMPDLTTLMAKGPIAKEKKRQSLMIGLDEDDDEDVQDSVAGGRKTVFNKRRRVFVEDSDDDE</sequence>
<evidence type="ECO:0000256" key="13">
    <source>
        <dbReference type="ARBA" id="ARBA00047995"/>
    </source>
</evidence>
<evidence type="ECO:0000313" key="18">
    <source>
        <dbReference type="EMBL" id="KAK1768389.1"/>
    </source>
</evidence>
<evidence type="ECO:0000256" key="12">
    <source>
        <dbReference type="ARBA" id="ARBA00023242"/>
    </source>
</evidence>
<dbReference type="InterPro" id="IPR027417">
    <property type="entry name" value="P-loop_NTPase"/>
</dbReference>
<feature type="compositionally biased region" description="Acidic residues" evidence="15">
    <location>
        <begin position="939"/>
        <end position="967"/>
    </location>
</feature>
<dbReference type="Gene3D" id="3.40.50.300">
    <property type="entry name" value="P-loop containing nucleotide triphosphate hydrolases"/>
    <property type="match status" value="2"/>
</dbReference>
<comment type="subunit">
    <text evidence="4 14">Interacts with the MHF histone-fold complex to form the FANCM-MHF complex.</text>
</comment>
<feature type="domain" description="Helicase C-terminal" evidence="17">
    <location>
        <begin position="534"/>
        <end position="694"/>
    </location>
</feature>
<dbReference type="GO" id="GO:0016787">
    <property type="term" value="F:hydrolase activity"/>
    <property type="evidence" value="ECO:0007669"/>
    <property type="project" value="UniProtKB-KW"/>
</dbReference>
<dbReference type="GO" id="GO:0045003">
    <property type="term" value="P:double-strand break repair via synthesis-dependent strand annealing"/>
    <property type="evidence" value="ECO:0007669"/>
    <property type="project" value="TreeGrafter"/>
</dbReference>
<comment type="catalytic activity">
    <reaction evidence="13 14">
        <text>ATP + H2O = ADP + phosphate + H(+)</text>
        <dbReference type="Rhea" id="RHEA:13065"/>
        <dbReference type="ChEBI" id="CHEBI:15377"/>
        <dbReference type="ChEBI" id="CHEBI:15378"/>
        <dbReference type="ChEBI" id="CHEBI:30616"/>
        <dbReference type="ChEBI" id="CHEBI:43474"/>
        <dbReference type="ChEBI" id="CHEBI:456216"/>
        <dbReference type="EC" id="3.6.4.12"/>
    </reaction>
</comment>
<evidence type="ECO:0000256" key="6">
    <source>
        <dbReference type="ARBA" id="ARBA00022763"/>
    </source>
</evidence>
<gene>
    <name evidence="18" type="ORF">QBC33DRAFT_375325</name>
</gene>
<reference evidence="18" key="1">
    <citation type="submission" date="2023-06" db="EMBL/GenBank/DDBJ databases">
        <title>Genome-scale phylogeny and comparative genomics of the fungal order Sordariales.</title>
        <authorList>
            <consortium name="Lawrence Berkeley National Laboratory"/>
            <person name="Hensen N."/>
            <person name="Bonometti L."/>
            <person name="Westerberg I."/>
            <person name="Brannstrom I.O."/>
            <person name="Guillou S."/>
            <person name="Cros-Aarteil S."/>
            <person name="Calhoun S."/>
            <person name="Haridas S."/>
            <person name="Kuo A."/>
            <person name="Mondo S."/>
            <person name="Pangilinan J."/>
            <person name="Riley R."/>
            <person name="Labutti K."/>
            <person name="Andreopoulos B."/>
            <person name="Lipzen A."/>
            <person name="Chen C."/>
            <person name="Yanf M."/>
            <person name="Daum C."/>
            <person name="Ng V."/>
            <person name="Clum A."/>
            <person name="Steindorff A."/>
            <person name="Ohm R."/>
            <person name="Martin F."/>
            <person name="Silar P."/>
            <person name="Natvig D."/>
            <person name="Lalanne C."/>
            <person name="Gautier V."/>
            <person name="Ament-Velasquez S.L."/>
            <person name="Kruys A."/>
            <person name="Hutchinson M.I."/>
            <person name="Powell A.J."/>
            <person name="Barry K."/>
            <person name="Miller A.N."/>
            <person name="Grigoriev I.V."/>
            <person name="Debuchy R."/>
            <person name="Gladieux P."/>
            <person name="Thoren M.H."/>
            <person name="Johannesson H."/>
        </authorList>
    </citation>
    <scope>NUCLEOTIDE SEQUENCE</scope>
    <source>
        <strain evidence="18">8032-3</strain>
    </source>
</reference>
<dbReference type="Proteomes" id="UP001244011">
    <property type="component" value="Unassembled WGS sequence"/>
</dbReference>
<dbReference type="InterPro" id="IPR001650">
    <property type="entry name" value="Helicase_C-like"/>
</dbReference>
<dbReference type="Pfam" id="PF00271">
    <property type="entry name" value="Helicase_C"/>
    <property type="match status" value="1"/>
</dbReference>
<dbReference type="PANTHER" id="PTHR14025">
    <property type="entry name" value="FANCONI ANEMIA GROUP M FANCM FAMILY MEMBER"/>
    <property type="match status" value="1"/>
</dbReference>
<keyword evidence="7" id="KW-0378">Hydrolase</keyword>
<dbReference type="GO" id="GO:0009378">
    <property type="term" value="F:four-way junction helicase activity"/>
    <property type="evidence" value="ECO:0007669"/>
    <property type="project" value="TreeGrafter"/>
</dbReference>
<evidence type="ECO:0000259" key="16">
    <source>
        <dbReference type="PROSITE" id="PS51192"/>
    </source>
</evidence>
<dbReference type="PROSITE" id="PS51192">
    <property type="entry name" value="HELICASE_ATP_BIND_1"/>
    <property type="match status" value="1"/>
</dbReference>
<dbReference type="SUPFAM" id="SSF52540">
    <property type="entry name" value="P-loop containing nucleoside triphosphate hydrolases"/>
    <property type="match status" value="1"/>
</dbReference>
<name>A0AAJ0FMZ2_9PEZI</name>
<evidence type="ECO:0000256" key="4">
    <source>
        <dbReference type="ARBA" id="ARBA00011390"/>
    </source>
</evidence>